<dbReference type="Proteomes" id="UP001183817">
    <property type="component" value="Unassembled WGS sequence"/>
</dbReference>
<protein>
    <submittedName>
        <fullName evidence="1">Uncharacterized protein</fullName>
    </submittedName>
</protein>
<proteinExistence type="predicted"/>
<sequence>MPSVRTMEGAARWASVLHKLGWIITVSGK</sequence>
<reference evidence="1 2" key="1">
    <citation type="submission" date="2023-07" db="EMBL/GenBank/DDBJ databases">
        <title>Sequencing the genomes of 1000 actinobacteria strains.</title>
        <authorList>
            <person name="Klenk H.-P."/>
        </authorList>
    </citation>
    <scope>NUCLEOTIDE SEQUENCE [LARGE SCALE GENOMIC DNA]</scope>
    <source>
        <strain evidence="1 2">DSM 20167</strain>
    </source>
</reference>
<dbReference type="EMBL" id="JAVDYI010000001">
    <property type="protein sequence ID" value="MDR7359662.1"/>
    <property type="molecule type" value="Genomic_DNA"/>
</dbReference>
<comment type="caution">
    <text evidence="1">The sequence shown here is derived from an EMBL/GenBank/DDBJ whole genome shotgun (WGS) entry which is preliminary data.</text>
</comment>
<evidence type="ECO:0000313" key="1">
    <source>
        <dbReference type="EMBL" id="MDR7359662.1"/>
    </source>
</evidence>
<evidence type="ECO:0000313" key="2">
    <source>
        <dbReference type="Proteomes" id="UP001183817"/>
    </source>
</evidence>
<organism evidence="1 2">
    <name type="scientific">Paeniglutamicibacter sulfureus</name>
    <dbReference type="NCBI Taxonomy" id="43666"/>
    <lineage>
        <taxon>Bacteria</taxon>
        <taxon>Bacillati</taxon>
        <taxon>Actinomycetota</taxon>
        <taxon>Actinomycetes</taxon>
        <taxon>Micrococcales</taxon>
        <taxon>Micrococcaceae</taxon>
        <taxon>Paeniglutamicibacter</taxon>
    </lineage>
</organism>
<keyword evidence="2" id="KW-1185">Reference proteome</keyword>
<gene>
    <name evidence="1" type="ORF">J2S64_003353</name>
</gene>
<accession>A0ABU2BLX5</accession>
<name>A0ABU2BLX5_9MICC</name>